<name>B7KAX7_GLOC7</name>
<dbReference type="PIRSF" id="PIRSF002741">
    <property type="entry name" value="MppA"/>
    <property type="match status" value="1"/>
</dbReference>
<feature type="signal peptide" evidence="4">
    <location>
        <begin position="1"/>
        <end position="31"/>
    </location>
</feature>
<feature type="chain" id="PRO_5002856376" evidence="4">
    <location>
        <begin position="32"/>
        <end position="584"/>
    </location>
</feature>
<dbReference type="PANTHER" id="PTHR30290">
    <property type="entry name" value="PERIPLASMIC BINDING COMPONENT OF ABC TRANSPORTER"/>
    <property type="match status" value="1"/>
</dbReference>
<dbReference type="Gene3D" id="3.40.190.10">
    <property type="entry name" value="Periplasmic binding protein-like II"/>
    <property type="match status" value="1"/>
</dbReference>
<evidence type="ECO:0000313" key="6">
    <source>
        <dbReference type="EMBL" id="ACK70087.1"/>
    </source>
</evidence>
<dbReference type="InterPro" id="IPR030678">
    <property type="entry name" value="Peptide/Ni-bd"/>
</dbReference>
<dbReference type="Gene3D" id="3.10.105.10">
    <property type="entry name" value="Dipeptide-binding Protein, Domain 3"/>
    <property type="match status" value="1"/>
</dbReference>
<comment type="similarity">
    <text evidence="1">Belongs to the bacterial solute-binding protein 5 family.</text>
</comment>
<dbReference type="InterPro" id="IPR000914">
    <property type="entry name" value="SBP_5_dom"/>
</dbReference>
<dbReference type="SUPFAM" id="SSF53850">
    <property type="entry name" value="Periplasmic binding protein-like II"/>
    <property type="match status" value="1"/>
</dbReference>
<dbReference type="FunFam" id="3.10.105.10:FF:000006">
    <property type="entry name" value="Peptide ABC transporter substrate-binding protein"/>
    <property type="match status" value="1"/>
</dbReference>
<organism evidence="6 7">
    <name type="scientific">Gloeothece citriformis (strain PCC 7424)</name>
    <name type="common">Cyanothece sp. (strain PCC 7424)</name>
    <dbReference type="NCBI Taxonomy" id="65393"/>
    <lineage>
        <taxon>Bacteria</taxon>
        <taxon>Bacillati</taxon>
        <taxon>Cyanobacteriota</taxon>
        <taxon>Cyanophyceae</taxon>
        <taxon>Oscillatoriophycideae</taxon>
        <taxon>Chroococcales</taxon>
        <taxon>Aphanothecaceae</taxon>
        <taxon>Gloeothece</taxon>
        <taxon>Gloeothece citriformis</taxon>
    </lineage>
</organism>
<dbReference type="KEGG" id="cyc:PCC7424_1649"/>
<proteinExistence type="inferred from homology"/>
<keyword evidence="7" id="KW-1185">Reference proteome</keyword>
<dbReference type="STRING" id="65393.PCC7424_1649"/>
<gene>
    <name evidence="6" type="ordered locus">PCC7424_1649</name>
</gene>
<dbReference type="eggNOG" id="COG0747">
    <property type="taxonomic scope" value="Bacteria"/>
</dbReference>
<protein>
    <submittedName>
        <fullName evidence="6">Extracellular solute-binding protein family 5</fullName>
    </submittedName>
</protein>
<dbReference type="Gene3D" id="3.90.76.10">
    <property type="entry name" value="Dipeptide-binding Protein, Domain 1"/>
    <property type="match status" value="1"/>
</dbReference>
<evidence type="ECO:0000256" key="2">
    <source>
        <dbReference type="ARBA" id="ARBA00022448"/>
    </source>
</evidence>
<dbReference type="GO" id="GO:0043190">
    <property type="term" value="C:ATP-binding cassette (ABC) transporter complex"/>
    <property type="evidence" value="ECO:0007669"/>
    <property type="project" value="InterPro"/>
</dbReference>
<sequence length="584" mass="66703">MKLPQFFQKTVSKWLILIFVAASCLPLTACAPTTDKNQIVQAVLSDPKTFNAVLSQESPNVFGLLYEGLITENPCTGKKEPALAESWKVSDDKLKITFTLREDLKWSDGQPLTADDVVFSYNQLYLNPKIPNNYRDSMRIGKSGEFPIIRKLNDRQVEFIIKEPFAPFFDLAEVPILPKHILQETIEKTDGQGNPIFLTTWGVDTPPEKIVVNGPYRLKDYSTSQRIRFEKNPYYWKKDLEGNPLPYIDEIVWAIVESQDTFLLQFRSGSLDSIGVSPEYFSLLKKEEDKSNFKIYNGGPAYGVNFIGFNLNKGKRNGKPLVDPIRSKWFNNVNFRRAVAYAIDRPRMINNIFRGLGEPQKSQVSVQSPYYDKTLEGYEYNPEKAKELLLKEGFKYDSQGNLLDAEGNRVKFSLITNAGNKTREAMGAQIKQDLAKIGIQVDFSPLAFNVLVDKLSNSLEWEAHLLGFTGGNEPHAPNLWYTDGNLHTFNQQPQPGTPPIEGREIADWEREIERLYVQGSQELDLEKRKAIYAQAQRLVDEYLPYIYLVNPYSMSAVRERFDNIDYCALGGAFWNIDEIKISEE</sequence>
<dbReference type="GO" id="GO:1904680">
    <property type="term" value="F:peptide transmembrane transporter activity"/>
    <property type="evidence" value="ECO:0007669"/>
    <property type="project" value="TreeGrafter"/>
</dbReference>
<dbReference type="HOGENOM" id="CLU_017028_8_4_3"/>
<feature type="domain" description="Solute-binding protein family 5" evidence="5">
    <location>
        <begin position="80"/>
        <end position="484"/>
    </location>
</feature>
<dbReference type="GO" id="GO:0015833">
    <property type="term" value="P:peptide transport"/>
    <property type="evidence" value="ECO:0007669"/>
    <property type="project" value="TreeGrafter"/>
</dbReference>
<keyword evidence="2" id="KW-0813">Transport</keyword>
<accession>B7KAX7</accession>
<reference evidence="7" key="1">
    <citation type="journal article" date="2011" name="MBio">
        <title>Novel metabolic attributes of the genus Cyanothece, comprising a group of unicellular nitrogen-fixing Cyanobacteria.</title>
        <authorList>
            <person name="Bandyopadhyay A."/>
            <person name="Elvitigala T."/>
            <person name="Welsh E."/>
            <person name="Stockel J."/>
            <person name="Liberton M."/>
            <person name="Min H."/>
            <person name="Sherman L.A."/>
            <person name="Pakrasi H.B."/>
        </authorList>
    </citation>
    <scope>NUCLEOTIDE SEQUENCE [LARGE SCALE GENOMIC DNA]</scope>
    <source>
        <strain evidence="7">PCC 7424</strain>
    </source>
</reference>
<evidence type="ECO:0000313" key="7">
    <source>
        <dbReference type="Proteomes" id="UP000002384"/>
    </source>
</evidence>
<dbReference type="Proteomes" id="UP000002384">
    <property type="component" value="Chromosome"/>
</dbReference>
<dbReference type="GO" id="GO:0042597">
    <property type="term" value="C:periplasmic space"/>
    <property type="evidence" value="ECO:0007669"/>
    <property type="project" value="UniProtKB-ARBA"/>
</dbReference>
<dbReference type="AlphaFoldDB" id="B7KAX7"/>
<keyword evidence="3 4" id="KW-0732">Signal</keyword>
<dbReference type="InterPro" id="IPR039424">
    <property type="entry name" value="SBP_5"/>
</dbReference>
<dbReference type="PROSITE" id="PS51257">
    <property type="entry name" value="PROKAR_LIPOPROTEIN"/>
    <property type="match status" value="1"/>
</dbReference>
<evidence type="ECO:0000256" key="3">
    <source>
        <dbReference type="ARBA" id="ARBA00022729"/>
    </source>
</evidence>
<evidence type="ECO:0000256" key="4">
    <source>
        <dbReference type="SAM" id="SignalP"/>
    </source>
</evidence>
<dbReference type="CDD" id="cd08500">
    <property type="entry name" value="PBP2_NikA_DppA_OppA_like_4"/>
    <property type="match status" value="1"/>
</dbReference>
<evidence type="ECO:0000256" key="1">
    <source>
        <dbReference type="ARBA" id="ARBA00005695"/>
    </source>
</evidence>
<dbReference type="OrthoDB" id="9796817at2"/>
<dbReference type="FunFam" id="3.90.76.10:FF:000004">
    <property type="entry name" value="Peptide ABC transporter substrate-binding protein"/>
    <property type="match status" value="1"/>
</dbReference>
<dbReference type="PANTHER" id="PTHR30290:SF9">
    <property type="entry name" value="OLIGOPEPTIDE-BINDING PROTEIN APPA"/>
    <property type="match status" value="1"/>
</dbReference>
<dbReference type="Pfam" id="PF00496">
    <property type="entry name" value="SBP_bac_5"/>
    <property type="match status" value="1"/>
</dbReference>
<dbReference type="RefSeq" id="WP_012599031.1">
    <property type="nucleotide sequence ID" value="NC_011729.1"/>
</dbReference>
<dbReference type="EMBL" id="CP001291">
    <property type="protein sequence ID" value="ACK70087.1"/>
    <property type="molecule type" value="Genomic_DNA"/>
</dbReference>
<evidence type="ECO:0000259" key="5">
    <source>
        <dbReference type="Pfam" id="PF00496"/>
    </source>
</evidence>